<dbReference type="PRINTS" id="PR00098">
    <property type="entry name" value="CPSASE"/>
</dbReference>
<dbReference type="FunFam" id="3.30.470.20:FF:000001">
    <property type="entry name" value="Carbamoyl-phosphate synthase large chain"/>
    <property type="match status" value="1"/>
</dbReference>
<dbReference type="GO" id="GO:0006526">
    <property type="term" value="P:L-arginine biosynthetic process"/>
    <property type="evidence" value="ECO:0007669"/>
    <property type="project" value="UniProtKB-KW"/>
</dbReference>
<dbReference type="Pfam" id="PF02786">
    <property type="entry name" value="CPSase_L_D2"/>
    <property type="match status" value="2"/>
</dbReference>
<comment type="catalytic activity">
    <reaction evidence="16">
        <text>hydrogencarbonate + L-glutamine + 2 ATP + H2O = carbamoyl phosphate + L-glutamate + 2 ADP + phosphate + 2 H(+)</text>
        <dbReference type="Rhea" id="RHEA:18633"/>
        <dbReference type="ChEBI" id="CHEBI:15377"/>
        <dbReference type="ChEBI" id="CHEBI:15378"/>
        <dbReference type="ChEBI" id="CHEBI:17544"/>
        <dbReference type="ChEBI" id="CHEBI:29985"/>
        <dbReference type="ChEBI" id="CHEBI:30616"/>
        <dbReference type="ChEBI" id="CHEBI:43474"/>
        <dbReference type="ChEBI" id="CHEBI:58228"/>
        <dbReference type="ChEBI" id="CHEBI:58359"/>
        <dbReference type="ChEBI" id="CHEBI:456216"/>
        <dbReference type="EC" id="6.3.5.5"/>
    </reaction>
</comment>
<dbReference type="Pfam" id="PF25596">
    <property type="entry name" value="CPSase_L_D1"/>
    <property type="match status" value="2"/>
</dbReference>
<feature type="domain" description="ATP-grasp" evidence="18">
    <location>
        <begin position="133"/>
        <end position="327"/>
    </location>
</feature>
<dbReference type="SUPFAM" id="SSF56059">
    <property type="entry name" value="Glutathione synthetase ATP-binding domain-like"/>
    <property type="match status" value="2"/>
</dbReference>
<feature type="domain" description="ATP-grasp" evidence="18">
    <location>
        <begin position="671"/>
        <end position="860"/>
    </location>
</feature>
<dbReference type="GO" id="GO:0005737">
    <property type="term" value="C:cytoplasm"/>
    <property type="evidence" value="ECO:0007669"/>
    <property type="project" value="TreeGrafter"/>
</dbReference>
<dbReference type="InterPro" id="IPR005483">
    <property type="entry name" value="CPSase_dom"/>
</dbReference>
<evidence type="ECO:0000256" key="14">
    <source>
        <dbReference type="ARBA" id="ARBA00023211"/>
    </source>
</evidence>
<keyword evidence="13" id="KW-0665">Pyrimidine biosynthesis</keyword>
<dbReference type="EMBL" id="AYYY01000029">
    <property type="protein sequence ID" value="KRM61281.1"/>
    <property type="molecule type" value="Genomic_DNA"/>
</dbReference>
<dbReference type="GO" id="GO:0004088">
    <property type="term" value="F:carbamoyl-phosphate synthase (glutamine-hydrolyzing) activity"/>
    <property type="evidence" value="ECO:0007669"/>
    <property type="project" value="UniProtKB-EC"/>
</dbReference>
<proteinExistence type="inferred from homology"/>
<dbReference type="GO" id="GO:0005524">
    <property type="term" value="F:ATP binding"/>
    <property type="evidence" value="ECO:0007669"/>
    <property type="project" value="UniProtKB-UniRule"/>
</dbReference>
<evidence type="ECO:0000256" key="16">
    <source>
        <dbReference type="ARBA" id="ARBA00048816"/>
    </source>
</evidence>
<comment type="cofactor">
    <cofactor evidence="1">
        <name>Mn(2+)</name>
        <dbReference type="ChEBI" id="CHEBI:29035"/>
    </cofactor>
</comment>
<keyword evidence="12" id="KW-0460">Magnesium</keyword>
<evidence type="ECO:0000259" key="18">
    <source>
        <dbReference type="PROSITE" id="PS50975"/>
    </source>
</evidence>
<dbReference type="Gene3D" id="3.30.470.20">
    <property type="entry name" value="ATP-grasp fold, B domain"/>
    <property type="match status" value="2"/>
</dbReference>
<evidence type="ECO:0000256" key="3">
    <source>
        <dbReference type="ARBA" id="ARBA00005077"/>
    </source>
</evidence>
<dbReference type="SMART" id="SM01096">
    <property type="entry name" value="CPSase_L_D3"/>
    <property type="match status" value="1"/>
</dbReference>
<dbReference type="InterPro" id="IPR013815">
    <property type="entry name" value="ATP_grasp_subdomain_1"/>
</dbReference>
<comment type="cofactor">
    <cofactor evidence="2">
        <name>Mg(2+)</name>
        <dbReference type="ChEBI" id="CHEBI:18420"/>
    </cofactor>
</comment>
<evidence type="ECO:0000256" key="2">
    <source>
        <dbReference type="ARBA" id="ARBA00001946"/>
    </source>
</evidence>
<evidence type="ECO:0000256" key="7">
    <source>
        <dbReference type="ARBA" id="ARBA00022605"/>
    </source>
</evidence>
<dbReference type="Gene3D" id="3.40.50.20">
    <property type="match status" value="2"/>
</dbReference>
<dbReference type="Gene3D" id="3.30.1490.20">
    <property type="entry name" value="ATP-grasp fold, A domain"/>
    <property type="match status" value="1"/>
</dbReference>
<dbReference type="FunFam" id="3.40.50.20:FF:000001">
    <property type="entry name" value="Carbamoyl-phosphate synthase large chain"/>
    <property type="match status" value="2"/>
</dbReference>
<evidence type="ECO:0000256" key="8">
    <source>
        <dbReference type="ARBA" id="ARBA00022723"/>
    </source>
</evidence>
<keyword evidence="7" id="KW-0028">Amino-acid biosynthesis</keyword>
<dbReference type="FunFam" id="3.30.470.20:FF:000026">
    <property type="entry name" value="Carbamoyl-phosphate synthase large chain"/>
    <property type="match status" value="1"/>
</dbReference>
<keyword evidence="6" id="KW-0436">Ligase</keyword>
<dbReference type="SUPFAM" id="SSF52440">
    <property type="entry name" value="PreATP-grasp domain"/>
    <property type="match status" value="2"/>
</dbReference>
<dbReference type="NCBIfam" id="NF003671">
    <property type="entry name" value="PRK05294.1"/>
    <property type="match status" value="1"/>
</dbReference>
<dbReference type="InterPro" id="IPR036897">
    <property type="entry name" value="CarbamoylP_synth_lsu_oligo_sf"/>
</dbReference>
<dbReference type="GO" id="GO:0004087">
    <property type="term" value="F:carbamoyl-phosphate synthase (ammonia) activity"/>
    <property type="evidence" value="ECO:0007669"/>
    <property type="project" value="UniProtKB-EC"/>
</dbReference>
<dbReference type="PROSITE" id="PS00866">
    <property type="entry name" value="CPSASE_1"/>
    <property type="match status" value="2"/>
</dbReference>
<comment type="catalytic activity">
    <reaction evidence="15">
        <text>hydrogencarbonate + NH4(+) + 2 ATP = carbamoyl phosphate + 2 ADP + phosphate + 2 H(+)</text>
        <dbReference type="Rhea" id="RHEA:18029"/>
        <dbReference type="ChEBI" id="CHEBI:15378"/>
        <dbReference type="ChEBI" id="CHEBI:17544"/>
        <dbReference type="ChEBI" id="CHEBI:28938"/>
        <dbReference type="ChEBI" id="CHEBI:30616"/>
        <dbReference type="ChEBI" id="CHEBI:43474"/>
        <dbReference type="ChEBI" id="CHEBI:58228"/>
        <dbReference type="ChEBI" id="CHEBI:456216"/>
        <dbReference type="EC" id="6.3.4.16"/>
    </reaction>
</comment>
<keyword evidence="10 17" id="KW-0547">Nucleotide-binding</keyword>
<dbReference type="InterPro" id="IPR006275">
    <property type="entry name" value="CPSase_lsu"/>
</dbReference>
<dbReference type="NCBIfam" id="TIGR01369">
    <property type="entry name" value="CPSaseII_lrg"/>
    <property type="match status" value="1"/>
</dbReference>
<dbReference type="STRING" id="1423813.FC26_GL001829"/>
<evidence type="ECO:0000256" key="13">
    <source>
        <dbReference type="ARBA" id="ARBA00022975"/>
    </source>
</evidence>
<dbReference type="Proteomes" id="UP000051733">
    <property type="component" value="Unassembled WGS sequence"/>
</dbReference>
<evidence type="ECO:0000256" key="5">
    <source>
        <dbReference type="ARBA" id="ARBA00022571"/>
    </source>
</evidence>
<dbReference type="InterPro" id="IPR011761">
    <property type="entry name" value="ATP-grasp"/>
</dbReference>
<comment type="similarity">
    <text evidence="4">Belongs to the CarB family.</text>
</comment>
<dbReference type="NCBIfam" id="NF009455">
    <property type="entry name" value="PRK12815.1"/>
    <property type="match status" value="1"/>
</dbReference>
<evidence type="ECO:0000256" key="15">
    <source>
        <dbReference type="ARBA" id="ARBA00047359"/>
    </source>
</evidence>
<dbReference type="InterPro" id="IPR058047">
    <property type="entry name" value="CPSase_preATP-grasp"/>
</dbReference>
<keyword evidence="20" id="KW-1185">Reference proteome</keyword>
<keyword evidence="5" id="KW-0055">Arginine biosynthesis</keyword>
<dbReference type="PATRIC" id="fig|1423813.3.peg.1859"/>
<comment type="pathway">
    <text evidence="3">Amino-acid biosynthesis; L-arginine biosynthesis; carbamoyl phosphate from bicarbonate: step 1/1.</text>
</comment>
<dbReference type="InterPro" id="IPR005479">
    <property type="entry name" value="CPAse_ATP-bd"/>
</dbReference>
<evidence type="ECO:0000313" key="20">
    <source>
        <dbReference type="Proteomes" id="UP000051733"/>
    </source>
</evidence>
<dbReference type="GO" id="GO:0006541">
    <property type="term" value="P:glutamine metabolic process"/>
    <property type="evidence" value="ECO:0007669"/>
    <property type="project" value="TreeGrafter"/>
</dbReference>
<evidence type="ECO:0000313" key="19">
    <source>
        <dbReference type="EMBL" id="KRM61281.1"/>
    </source>
</evidence>
<gene>
    <name evidence="19" type="ORF">FC26_GL001829</name>
</gene>
<dbReference type="RefSeq" id="WP_057779156.1">
    <property type="nucleotide sequence ID" value="NZ_AYYY01000029.1"/>
</dbReference>
<dbReference type="Pfam" id="PF02787">
    <property type="entry name" value="CPSase_L_D3"/>
    <property type="match status" value="1"/>
</dbReference>
<dbReference type="PANTHER" id="PTHR11405">
    <property type="entry name" value="CARBAMOYLTRANSFERASE FAMILY MEMBER"/>
    <property type="match status" value="1"/>
</dbReference>
<evidence type="ECO:0000256" key="4">
    <source>
        <dbReference type="ARBA" id="ARBA00009799"/>
    </source>
</evidence>
<keyword evidence="8" id="KW-0479">Metal-binding</keyword>
<evidence type="ECO:0000256" key="10">
    <source>
        <dbReference type="ARBA" id="ARBA00022741"/>
    </source>
</evidence>
<evidence type="ECO:0000256" key="11">
    <source>
        <dbReference type="ARBA" id="ARBA00022840"/>
    </source>
</evidence>
<evidence type="ECO:0000256" key="9">
    <source>
        <dbReference type="ARBA" id="ARBA00022737"/>
    </source>
</evidence>
<dbReference type="PROSITE" id="PS50975">
    <property type="entry name" value="ATP_GRASP"/>
    <property type="match status" value="2"/>
</dbReference>
<name>A0A0R2A249_9LACO</name>
<dbReference type="PROSITE" id="PS00867">
    <property type="entry name" value="CPSASE_2"/>
    <property type="match status" value="2"/>
</dbReference>
<comment type="caution">
    <text evidence="19">The sequence shown here is derived from an EMBL/GenBank/DDBJ whole genome shotgun (WGS) entry which is preliminary data.</text>
</comment>
<dbReference type="AlphaFoldDB" id="A0A0R2A249"/>
<dbReference type="OrthoDB" id="9804197at2"/>
<dbReference type="InterPro" id="IPR016185">
    <property type="entry name" value="PreATP-grasp_dom_sf"/>
</dbReference>
<evidence type="ECO:0000256" key="1">
    <source>
        <dbReference type="ARBA" id="ARBA00001936"/>
    </source>
</evidence>
<keyword evidence="11 17" id="KW-0067">ATP-binding</keyword>
<keyword evidence="9" id="KW-0677">Repeat</keyword>
<reference evidence="19 20" key="1">
    <citation type="journal article" date="2015" name="Genome Announc.">
        <title>Expanding the biotechnology potential of lactobacilli through comparative genomics of 213 strains and associated genera.</title>
        <authorList>
            <person name="Sun Z."/>
            <person name="Harris H.M."/>
            <person name="McCann A."/>
            <person name="Guo C."/>
            <person name="Argimon S."/>
            <person name="Zhang W."/>
            <person name="Yang X."/>
            <person name="Jeffery I.B."/>
            <person name="Cooney J.C."/>
            <person name="Kagawa T.F."/>
            <person name="Liu W."/>
            <person name="Song Y."/>
            <person name="Salvetti E."/>
            <person name="Wrobel A."/>
            <person name="Rasinkangas P."/>
            <person name="Parkhill J."/>
            <person name="Rea M.C."/>
            <person name="O'Sullivan O."/>
            <person name="Ritari J."/>
            <person name="Douillard F.P."/>
            <person name="Paul Ross R."/>
            <person name="Yang R."/>
            <person name="Briner A.E."/>
            <person name="Felis G.E."/>
            <person name="de Vos W.M."/>
            <person name="Barrangou R."/>
            <person name="Klaenhammer T.R."/>
            <person name="Caufield P.W."/>
            <person name="Cui Y."/>
            <person name="Zhang H."/>
            <person name="O'Toole P.W."/>
        </authorList>
    </citation>
    <scope>NUCLEOTIDE SEQUENCE [LARGE SCALE GENOMIC DNA]</scope>
    <source>
        <strain evidence="19 20">DSM 20634</strain>
    </source>
</reference>
<dbReference type="PANTHER" id="PTHR11405:SF53">
    <property type="entry name" value="CARBAMOYL-PHOSPHATE SYNTHASE [AMMONIA], MITOCHONDRIAL"/>
    <property type="match status" value="1"/>
</dbReference>
<evidence type="ECO:0000256" key="6">
    <source>
        <dbReference type="ARBA" id="ARBA00022598"/>
    </source>
</evidence>
<dbReference type="GO" id="GO:0046872">
    <property type="term" value="F:metal ion binding"/>
    <property type="evidence" value="ECO:0007669"/>
    <property type="project" value="UniProtKB-KW"/>
</dbReference>
<dbReference type="Gene3D" id="1.10.1030.10">
    <property type="entry name" value="Carbamoyl-phosphate synthetase, large subunit oligomerisation domain"/>
    <property type="match status" value="1"/>
</dbReference>
<dbReference type="InterPro" id="IPR005480">
    <property type="entry name" value="CPSase_lsu_oligo"/>
</dbReference>
<evidence type="ECO:0000256" key="12">
    <source>
        <dbReference type="ARBA" id="ARBA00022842"/>
    </source>
</evidence>
<dbReference type="GO" id="GO:0006221">
    <property type="term" value="P:pyrimidine nucleotide biosynthetic process"/>
    <property type="evidence" value="ECO:0007669"/>
    <property type="project" value="UniProtKB-KW"/>
</dbReference>
<evidence type="ECO:0000256" key="17">
    <source>
        <dbReference type="PROSITE-ProRule" id="PRU00409"/>
    </source>
</evidence>
<accession>A0A0R2A249</accession>
<dbReference type="SUPFAM" id="SSF48108">
    <property type="entry name" value="Carbamoyl phosphate synthetase, large subunit connection domain"/>
    <property type="match status" value="1"/>
</dbReference>
<protein>
    <submittedName>
        <fullName evidence="19">Carbamoyl-phosphate synthase, large subunit</fullName>
    </submittedName>
</protein>
<sequence>MPKDHSIHKIAVIGSGPIVIGQAAEFDYAGSQACISLREEGYEVVLINSNPATIMTDDEIADQVYLEPLTLESVSAILAKERPDALLPTLGGQTGLNLAVELNDAGVLDQYHIQLLGTGLATIEQAEDREKFKQLMQDIHQPIPASLTVHSLASALQFADQIGYPVIVRPAYTLGGTGGGIAATPAELTKIATRGLAMSPVTECLIEKSIAGFKEIEFEVMRDANGDKISVCCMENFDPVGIHTGDSIVVAPSQSLNDQQFQRLRYASLAIVDALQIKGGCNVQLAQDPHSDQYYVIEVNPRVSRSSALASKATGYPIAKITAKIAIGLTLSEITNPVTESTYAAFEPALDYVVAKIPRLPFDKFTGANRELGTQMKATGEVMGIGLTLEEALLKAVSSLEIEPQVQATLLPLNVPTDTELTTALQHPTDQRLFELFAALDRGWTIDKIAALTQITPIFLHKLNHIWQLKQQLGQGLTPDRLATAKQFGFSNDNIAAATGQPIAAIEAQLTEAQLTPVYKMVDTCAGEFASETPYFYSSFFPGENESQPLGNSIIVLGSGPIRIGQGVEFDYTTVHCVQAIQAAGYHAIIINNNPETVSTDFSISDKLYFEPLTIESVMHIVDLEHPLGVIVQFGGQTAINLTQALVDHGVHIMGTSLAGITQTEDRHQFEELLKTQQIAQPAGATAMNLAQAQQIAPQIGYPVMVRPSFVLGGRAMAVVHDETELATYVAKAMQAAPHQPILIDHYVAGIECEADILSDGHNVFIPGIMEHLEGSGIHSGDSIAVYPPQRLTQAQKDAIIATAIKIGQQVHCVGMMNIQFIVSDQVYVIEVNPRASRTVPFMSKVTGQHLAKIATKLILGQSLTDLHIQPGYAPEPDHVAVKAPVFSFTKLAGMACSLSPEMKSTGETIGIAPTYQEALAKSLDDSYHLKPVQDGQVAILDETAGQDHSLRTMLDQTGVETLVAPSTEQLAQLTPSNVWLVVNNAPEQTTATPLNYFALSSEIPFFSATETLKGILAALNVPIA</sequence>
<organism evidence="19 20">
    <name type="scientific">Paucilactobacillus vaccinostercus DSM 20634</name>
    <dbReference type="NCBI Taxonomy" id="1423813"/>
    <lineage>
        <taxon>Bacteria</taxon>
        <taxon>Bacillati</taxon>
        <taxon>Bacillota</taxon>
        <taxon>Bacilli</taxon>
        <taxon>Lactobacillales</taxon>
        <taxon>Lactobacillaceae</taxon>
        <taxon>Paucilactobacillus</taxon>
    </lineage>
</organism>
<keyword evidence="14" id="KW-0464">Manganese</keyword>